<accession>A0AAU9G500</accession>
<sequence length="137" mass="15259">MCLSVSRQSKCYAIAICAYFYGLLDSAVKVYCLAYDGFKPFIVVGLSGWLPILLAATLLFLGASQELRVLILISIVLTVLGGCLWISSSLWMLADTWGADELFLIEAVVGIIFLLVFLILIGLLVYFPCRFMKEFQR</sequence>
<proteinExistence type="predicted"/>
<feature type="transmembrane region" description="Helical" evidence="1">
    <location>
        <begin position="12"/>
        <end position="35"/>
    </location>
</feature>
<keyword evidence="1" id="KW-1133">Transmembrane helix</keyword>
<gene>
    <name evidence="2" type="ORF">DMAD_02792</name>
</gene>
<feature type="transmembrane region" description="Helical" evidence="1">
    <location>
        <begin position="103"/>
        <end position="127"/>
    </location>
</feature>
<evidence type="ECO:0000256" key="1">
    <source>
        <dbReference type="SAM" id="Phobius"/>
    </source>
</evidence>
<keyword evidence="1" id="KW-0472">Membrane</keyword>
<dbReference type="AlphaFoldDB" id="A0AAU9G500"/>
<evidence type="ECO:0000313" key="3">
    <source>
        <dbReference type="Proteomes" id="UP001500889"/>
    </source>
</evidence>
<keyword evidence="1" id="KW-0812">Transmembrane</keyword>
<reference evidence="2 3" key="1">
    <citation type="submission" date="2024-02" db="EMBL/GenBank/DDBJ databases">
        <title>A chromosome-level genome assembly of Drosophila madeirensis, a fruit fly species endemic to Madeira island.</title>
        <authorList>
            <person name="Tomihara K."/>
            <person name="Llopart A."/>
            <person name="Yamamoto D."/>
        </authorList>
    </citation>
    <scope>NUCLEOTIDE SEQUENCE [LARGE SCALE GENOMIC DNA]</scope>
    <source>
        <strain evidence="2 3">RF1</strain>
    </source>
</reference>
<protein>
    <submittedName>
        <fullName evidence="2">Uncharacterized protein</fullName>
    </submittedName>
</protein>
<feature type="transmembrane region" description="Helical" evidence="1">
    <location>
        <begin position="69"/>
        <end position="91"/>
    </location>
</feature>
<dbReference type="Proteomes" id="UP001500889">
    <property type="component" value="Chromosome E"/>
</dbReference>
<organism evidence="2 3">
    <name type="scientific">Drosophila madeirensis</name>
    <name type="common">Fruit fly</name>
    <dbReference type="NCBI Taxonomy" id="30013"/>
    <lineage>
        <taxon>Eukaryota</taxon>
        <taxon>Metazoa</taxon>
        <taxon>Ecdysozoa</taxon>
        <taxon>Arthropoda</taxon>
        <taxon>Hexapoda</taxon>
        <taxon>Insecta</taxon>
        <taxon>Pterygota</taxon>
        <taxon>Neoptera</taxon>
        <taxon>Endopterygota</taxon>
        <taxon>Diptera</taxon>
        <taxon>Brachycera</taxon>
        <taxon>Muscomorpha</taxon>
        <taxon>Ephydroidea</taxon>
        <taxon>Drosophilidae</taxon>
        <taxon>Drosophila</taxon>
        <taxon>Sophophora</taxon>
    </lineage>
</organism>
<feature type="transmembrane region" description="Helical" evidence="1">
    <location>
        <begin position="41"/>
        <end position="62"/>
    </location>
</feature>
<evidence type="ECO:0000313" key="2">
    <source>
        <dbReference type="EMBL" id="BFG03565.1"/>
    </source>
</evidence>
<keyword evidence="3" id="KW-1185">Reference proteome</keyword>
<name>A0AAU9G500_DROMD</name>
<dbReference type="EMBL" id="AP029267">
    <property type="protein sequence ID" value="BFG03565.1"/>
    <property type="molecule type" value="Genomic_DNA"/>
</dbReference>